<feature type="region of interest" description="Disordered" evidence="2">
    <location>
        <begin position="1"/>
        <end position="68"/>
    </location>
</feature>
<name>A0A8H3WGY3_9PEZI</name>
<organism evidence="3 4">
    <name type="scientific">Colletotrichum asianum</name>
    <dbReference type="NCBI Taxonomy" id="702518"/>
    <lineage>
        <taxon>Eukaryota</taxon>
        <taxon>Fungi</taxon>
        <taxon>Dikarya</taxon>
        <taxon>Ascomycota</taxon>
        <taxon>Pezizomycotina</taxon>
        <taxon>Sordariomycetes</taxon>
        <taxon>Hypocreomycetidae</taxon>
        <taxon>Glomerellales</taxon>
        <taxon>Glomerellaceae</taxon>
        <taxon>Colletotrichum</taxon>
        <taxon>Colletotrichum gloeosporioides species complex</taxon>
    </lineage>
</organism>
<keyword evidence="1" id="KW-0175">Coiled coil</keyword>
<feature type="coiled-coil region" evidence="1">
    <location>
        <begin position="180"/>
        <end position="214"/>
    </location>
</feature>
<feature type="compositionally biased region" description="Basic and acidic residues" evidence="2">
    <location>
        <begin position="1"/>
        <end position="10"/>
    </location>
</feature>
<evidence type="ECO:0000313" key="3">
    <source>
        <dbReference type="EMBL" id="KAF0324303.1"/>
    </source>
</evidence>
<proteinExistence type="predicted"/>
<gene>
    <name evidence="3" type="ORF">GQ607_008477</name>
</gene>
<feature type="coiled-coil region" evidence="1">
    <location>
        <begin position="77"/>
        <end position="126"/>
    </location>
</feature>
<dbReference type="AlphaFoldDB" id="A0A8H3WGY3"/>
<evidence type="ECO:0000256" key="1">
    <source>
        <dbReference type="SAM" id="Coils"/>
    </source>
</evidence>
<keyword evidence="4" id="KW-1185">Reference proteome</keyword>
<dbReference type="Proteomes" id="UP000434172">
    <property type="component" value="Unassembled WGS sequence"/>
</dbReference>
<evidence type="ECO:0000313" key="4">
    <source>
        <dbReference type="Proteomes" id="UP000434172"/>
    </source>
</evidence>
<sequence>MDSKVKKEEQGSTSSLDQVPSIPLEETPRENILTPPAMESPAPIMNETPPTHQQAQAQHWSSKGDLSKMIRGRNKTINKQRRKIKQLGRQLEEAKKCRPTGQDARNARLRAEVARLGNELTLKEEKIRGDEEYESYLKTSINYYRGQLDEADEKHLQEAQRTHNLQEQLSQQEAGYQGAIQKLQADILNLQNNNKELKSQLMEKKALIAKAKSLASTGKVSDDAILSLWRKMKYSIQNIASTILTECPSWEEIETNIADPYCVLSILSPRIYGFLQDEDTRSNIVELLIWEMLLRRIFKPFLETLTGVCWGGQEGECFSYMLEGIAGIALKKDADAKSFFHWKAEGARMIEEMVGVDMQKLKQMADEHAAILYPFVPRHGVHHKTAIERLFKNLCNVIEDALNLHKIFMKSKAHFTLDRPKTPGRGRLARYDSGWMDAESWVKEPLDSQSLLKFPISPGLVKHGTADGEHYDQQLRLVKARVACN</sequence>
<reference evidence="3 4" key="1">
    <citation type="submission" date="2019-12" db="EMBL/GenBank/DDBJ databases">
        <title>A genome sequence resource for the geographically widespread anthracnose pathogen Colletotrichum asianum.</title>
        <authorList>
            <person name="Meng Y."/>
        </authorList>
    </citation>
    <scope>NUCLEOTIDE SEQUENCE [LARGE SCALE GENOMIC DNA]</scope>
    <source>
        <strain evidence="3 4">ICMP 18580</strain>
    </source>
</reference>
<dbReference type="OrthoDB" id="5213630at2759"/>
<comment type="caution">
    <text evidence="3">The sequence shown here is derived from an EMBL/GenBank/DDBJ whole genome shotgun (WGS) entry which is preliminary data.</text>
</comment>
<evidence type="ECO:0000256" key="2">
    <source>
        <dbReference type="SAM" id="MobiDB-lite"/>
    </source>
</evidence>
<protein>
    <submittedName>
        <fullName evidence="3">Uncharacterized protein</fullName>
    </submittedName>
</protein>
<feature type="compositionally biased region" description="Polar residues" evidence="2">
    <location>
        <begin position="48"/>
        <end position="61"/>
    </location>
</feature>
<accession>A0A8H3WGY3</accession>
<dbReference type="EMBL" id="WOWK01000045">
    <property type="protein sequence ID" value="KAF0324303.1"/>
    <property type="molecule type" value="Genomic_DNA"/>
</dbReference>